<evidence type="ECO:0000313" key="6">
    <source>
        <dbReference type="Proteomes" id="UP001164746"/>
    </source>
</evidence>
<keyword evidence="1" id="KW-0647">Proteasome</keyword>
<feature type="compositionally biased region" description="Basic and acidic residues" evidence="2">
    <location>
        <begin position="7"/>
        <end position="32"/>
    </location>
</feature>
<evidence type="ECO:0000259" key="4">
    <source>
        <dbReference type="Pfam" id="PF25573"/>
    </source>
</evidence>
<feature type="compositionally biased region" description="Basic and acidic residues" evidence="2">
    <location>
        <begin position="361"/>
        <end position="385"/>
    </location>
</feature>
<dbReference type="Proteomes" id="UP001164746">
    <property type="component" value="Chromosome 5"/>
</dbReference>
<dbReference type="InterPro" id="IPR013586">
    <property type="entry name" value="PSMD3_C"/>
</dbReference>
<sequence length="394" mass="45091">MPVTTDVEMKEASTPEKAKKDEEKKEEPPKDPELLTLEDIRDYIKNIEKSVATKEPRFMLRVSRGINSVRHRLNNNILRKLLQAYLQAQTQLPVRDELLLYLDEPMLTNGTGAQPFRPRSGKLAANPVIPEIEALVCSEKLMVKIGSQNRRTLDILAARCYFYHSRVYELKNQLEKVRNFFHSRLQTAVLRSDFDGQASLLNLLLRNYLHYNLIEQADKLVSKSTKDQSPTVGVLRGPQALATGPKKGTPACSRGIQTNTVRTGNLPRFNEVLHQFGAKFQGEDTYTLIIRLRHNVIKTGAIRDGVIEATIDHEKGYVQSKETLDVYKTREPMAAFHQRITFCLDIHNNSVKAMRFPPKSYNKDLESAEERREREQQELESAKEIADEDFDGFP</sequence>
<feature type="region of interest" description="Disordered" evidence="2">
    <location>
        <begin position="1"/>
        <end position="32"/>
    </location>
</feature>
<dbReference type="InterPro" id="IPR050756">
    <property type="entry name" value="CSN3"/>
</dbReference>
<gene>
    <name evidence="5" type="ORF">MAR_020866</name>
</gene>
<feature type="region of interest" description="Disordered" evidence="2">
    <location>
        <begin position="357"/>
        <end position="394"/>
    </location>
</feature>
<dbReference type="EMBL" id="CP111016">
    <property type="protein sequence ID" value="WAR05497.1"/>
    <property type="molecule type" value="Genomic_DNA"/>
</dbReference>
<dbReference type="PANTHER" id="PTHR10758">
    <property type="entry name" value="26S PROTEASOME NON-ATPASE REGULATORY SUBUNIT 3/COP9 SIGNALOSOME COMPLEX SUBUNIT 3"/>
    <property type="match status" value="1"/>
</dbReference>
<protein>
    <submittedName>
        <fullName evidence="5">PSMD3-like protein</fullName>
    </submittedName>
</protein>
<name>A0ABY7E652_MYAAR</name>
<evidence type="ECO:0000256" key="2">
    <source>
        <dbReference type="SAM" id="MobiDB-lite"/>
    </source>
</evidence>
<dbReference type="Pfam" id="PF25573">
    <property type="entry name" value="TPR_PSMD3_N"/>
    <property type="match status" value="1"/>
</dbReference>
<evidence type="ECO:0000313" key="5">
    <source>
        <dbReference type="EMBL" id="WAR05497.1"/>
    </source>
</evidence>
<evidence type="ECO:0000256" key="1">
    <source>
        <dbReference type="ARBA" id="ARBA00022942"/>
    </source>
</evidence>
<accession>A0ABY7E652</accession>
<feature type="region of interest" description="Disordered" evidence="2">
    <location>
        <begin position="228"/>
        <end position="255"/>
    </location>
</feature>
<organism evidence="5 6">
    <name type="scientific">Mya arenaria</name>
    <name type="common">Soft-shell clam</name>
    <dbReference type="NCBI Taxonomy" id="6604"/>
    <lineage>
        <taxon>Eukaryota</taxon>
        <taxon>Metazoa</taxon>
        <taxon>Spiralia</taxon>
        <taxon>Lophotrochozoa</taxon>
        <taxon>Mollusca</taxon>
        <taxon>Bivalvia</taxon>
        <taxon>Autobranchia</taxon>
        <taxon>Heteroconchia</taxon>
        <taxon>Euheterodonta</taxon>
        <taxon>Imparidentia</taxon>
        <taxon>Neoheterodontei</taxon>
        <taxon>Myida</taxon>
        <taxon>Myoidea</taxon>
        <taxon>Myidae</taxon>
        <taxon>Mya</taxon>
    </lineage>
</organism>
<feature type="domain" description="26S proteasome non-ATPase regulatory subunit 3 N-terminal TPR repeats" evidence="4">
    <location>
        <begin position="133"/>
        <end position="227"/>
    </location>
</feature>
<reference evidence="5" key="1">
    <citation type="submission" date="2022-11" db="EMBL/GenBank/DDBJ databases">
        <title>Centuries of genome instability and evolution in soft-shell clam transmissible cancer (bioRxiv).</title>
        <authorList>
            <person name="Hart S.F.M."/>
            <person name="Yonemitsu M.A."/>
            <person name="Giersch R.M."/>
            <person name="Beal B.F."/>
            <person name="Arriagada G."/>
            <person name="Davis B.W."/>
            <person name="Ostrander E.A."/>
            <person name="Goff S.P."/>
            <person name="Metzger M.J."/>
        </authorList>
    </citation>
    <scope>NUCLEOTIDE SEQUENCE</scope>
    <source>
        <strain evidence="5">MELC-2E11</strain>
        <tissue evidence="5">Siphon/mantle</tissue>
    </source>
</reference>
<dbReference type="Pfam" id="PF08375">
    <property type="entry name" value="Rpn3_C"/>
    <property type="match status" value="1"/>
</dbReference>
<feature type="domain" description="26S proteasome non-ATPase regulatory subunit 3 C-terminal" evidence="3">
    <location>
        <begin position="325"/>
        <end position="391"/>
    </location>
</feature>
<dbReference type="PANTHER" id="PTHR10758:SF2">
    <property type="entry name" value="26S PROTEASOME NON-ATPASE REGULATORY SUBUNIT 3"/>
    <property type="match status" value="1"/>
</dbReference>
<evidence type="ECO:0000259" key="3">
    <source>
        <dbReference type="Pfam" id="PF08375"/>
    </source>
</evidence>
<keyword evidence="6" id="KW-1185">Reference proteome</keyword>
<proteinExistence type="predicted"/>
<dbReference type="InterPro" id="IPR057985">
    <property type="entry name" value="TPR_PSMD3_N"/>
</dbReference>